<dbReference type="EMBL" id="BSDI01000032">
    <property type="protein sequence ID" value="GLI00397.1"/>
    <property type="molecule type" value="Genomic_DNA"/>
</dbReference>
<name>A0ABQ5R2G6_9ACTN</name>
<evidence type="ECO:0000313" key="4">
    <source>
        <dbReference type="Proteomes" id="UP001144280"/>
    </source>
</evidence>
<feature type="region of interest" description="Disordered" evidence="1">
    <location>
        <begin position="1"/>
        <end position="20"/>
    </location>
</feature>
<dbReference type="PANTHER" id="PTHR41878">
    <property type="entry name" value="LEXA REPRESSOR-RELATED"/>
    <property type="match status" value="1"/>
</dbReference>
<dbReference type="InterPro" id="IPR012912">
    <property type="entry name" value="Plasmid_pRiA4b_Orf3-like"/>
</dbReference>
<sequence length="488" mass="52327">MSRGRKRGKRSTGRSEPLAVIAPPAEDCDCPACSGEDVDPDQMIDDMVGTAASLLDEEDPIAAELLGAIMTATFAVAAEDLGEAAHEIILKIAERGSREALALLLAFAAVAQDSLAESAMAGADQMRTAGVTPPPWADEINAPVTATDYKSLADKSGTASLLSCTFHRSGHAHGLIVMVDEEDCGAAADILLLDPDQIPVVLKAAQAGSRRSPEALDPAEFRWRVETALDARAVHDAENGIDEDEPLYDEDGPGYLPMATLVRKRMSALPAPTKPPAPHGGQGIGRGASRSRVAKLPTKRKKSMGPAPIYQIKVTLSGARPPIWRRLEVPGDISLPVLHDVLQIAFDWDDSHMHVFDTPYGQFGTPDVELGHQAESRVTLEQVAPGAGSEITYTYDFGDNWEHEILVEKLGEPKRGAVYPRCTGGRRAAPPDDCGGVWGYEGLMEALADPTHDDHETAMEWMGFDDPADFDPARFDAAKVTSALTEQR</sequence>
<evidence type="ECO:0000259" key="2">
    <source>
        <dbReference type="Pfam" id="PF07929"/>
    </source>
</evidence>
<dbReference type="SUPFAM" id="SSF159941">
    <property type="entry name" value="MM3350-like"/>
    <property type="match status" value="1"/>
</dbReference>
<organism evidence="3 4">
    <name type="scientific">Phytohabitans aurantiacus</name>
    <dbReference type="NCBI Taxonomy" id="3016789"/>
    <lineage>
        <taxon>Bacteria</taxon>
        <taxon>Bacillati</taxon>
        <taxon>Actinomycetota</taxon>
        <taxon>Actinomycetes</taxon>
        <taxon>Micromonosporales</taxon>
        <taxon>Micromonosporaceae</taxon>
    </lineage>
</organism>
<feature type="compositionally biased region" description="Basic residues" evidence="1">
    <location>
        <begin position="1"/>
        <end position="12"/>
    </location>
</feature>
<evidence type="ECO:0000313" key="3">
    <source>
        <dbReference type="EMBL" id="GLI00397.1"/>
    </source>
</evidence>
<keyword evidence="4" id="KW-1185">Reference proteome</keyword>
<protein>
    <recommendedName>
        <fullName evidence="2">Plasmid pRiA4b Orf3-like domain-containing protein</fullName>
    </recommendedName>
</protein>
<comment type="caution">
    <text evidence="3">The sequence shown here is derived from an EMBL/GenBank/DDBJ whole genome shotgun (WGS) entry which is preliminary data.</text>
</comment>
<dbReference type="PANTHER" id="PTHR41878:SF1">
    <property type="entry name" value="TNPR PROTEIN"/>
    <property type="match status" value="1"/>
</dbReference>
<dbReference type="InterPro" id="IPR024047">
    <property type="entry name" value="MM3350-like_sf"/>
</dbReference>
<feature type="domain" description="Plasmid pRiA4b Orf3-like" evidence="2">
    <location>
        <begin position="309"/>
        <end position="478"/>
    </location>
</feature>
<gene>
    <name evidence="3" type="ORF">Pa4123_56730</name>
</gene>
<dbReference type="Gene3D" id="3.10.290.30">
    <property type="entry name" value="MM3350-like"/>
    <property type="match status" value="1"/>
</dbReference>
<evidence type="ECO:0000256" key="1">
    <source>
        <dbReference type="SAM" id="MobiDB-lite"/>
    </source>
</evidence>
<accession>A0ABQ5R2G6</accession>
<proteinExistence type="predicted"/>
<reference evidence="3" key="1">
    <citation type="submission" date="2022-12" db="EMBL/GenBank/DDBJ databases">
        <title>New Phytohabitans aurantiacus sp. RD004123 nov., an actinomycete isolated from soil.</title>
        <authorList>
            <person name="Triningsih D.W."/>
            <person name="Harunari E."/>
            <person name="Igarashi Y."/>
        </authorList>
    </citation>
    <scope>NUCLEOTIDE SEQUENCE</scope>
    <source>
        <strain evidence="3">RD004123</strain>
    </source>
</reference>
<feature type="region of interest" description="Disordered" evidence="1">
    <location>
        <begin position="269"/>
        <end position="303"/>
    </location>
</feature>
<dbReference type="Pfam" id="PF07929">
    <property type="entry name" value="PRiA4_ORF3"/>
    <property type="match status" value="1"/>
</dbReference>
<dbReference type="Proteomes" id="UP001144280">
    <property type="component" value="Unassembled WGS sequence"/>
</dbReference>